<name>L7EXZ9_STRT8</name>
<feature type="non-terminal residue" evidence="1">
    <location>
        <position position="27"/>
    </location>
</feature>
<dbReference type="EMBL" id="AEJB01000529">
    <property type="protein sequence ID" value="ELP63265.1"/>
    <property type="molecule type" value="Genomic_DNA"/>
</dbReference>
<evidence type="ECO:0000313" key="2">
    <source>
        <dbReference type="Proteomes" id="UP000010931"/>
    </source>
</evidence>
<dbReference type="AlphaFoldDB" id="L7EXZ9"/>
<proteinExistence type="predicted"/>
<accession>L7EXZ9</accession>
<comment type="caution">
    <text evidence="1">The sequence shown here is derived from an EMBL/GenBank/DDBJ whole genome shotgun (WGS) entry which is preliminary data.</text>
</comment>
<sequence>MSGLGFLQPDDGDVHVVLSGAGSGSGR</sequence>
<gene>
    <name evidence="1" type="ORF">STRTUCAR8_03278</name>
</gene>
<organism evidence="1 2">
    <name type="scientific">Streptomyces turgidiscabies (strain Car8)</name>
    <dbReference type="NCBI Taxonomy" id="698760"/>
    <lineage>
        <taxon>Bacteria</taxon>
        <taxon>Bacillati</taxon>
        <taxon>Actinomycetota</taxon>
        <taxon>Actinomycetes</taxon>
        <taxon>Kitasatosporales</taxon>
        <taxon>Streptomycetaceae</taxon>
        <taxon>Streptomyces</taxon>
    </lineage>
</organism>
<protein>
    <submittedName>
        <fullName evidence="1">Uncharacterized protein</fullName>
    </submittedName>
</protein>
<dbReference type="Proteomes" id="UP000010931">
    <property type="component" value="Unassembled WGS sequence"/>
</dbReference>
<reference evidence="1 2" key="1">
    <citation type="journal article" date="2011" name="Plasmid">
        <title>Streptomyces turgidiscabies Car8 contains a modular pathogenicity island that shares virulence genes with other actinobacterial plant pathogens.</title>
        <authorList>
            <person name="Huguet-Tapia J.C."/>
            <person name="Badger J.H."/>
            <person name="Loria R."/>
            <person name="Pettis G.S."/>
        </authorList>
    </citation>
    <scope>NUCLEOTIDE SEQUENCE [LARGE SCALE GENOMIC DNA]</scope>
    <source>
        <strain evidence="1 2">Car8</strain>
    </source>
</reference>
<keyword evidence="2" id="KW-1185">Reference proteome</keyword>
<evidence type="ECO:0000313" key="1">
    <source>
        <dbReference type="EMBL" id="ELP63265.1"/>
    </source>
</evidence>